<reference evidence="3 4" key="1">
    <citation type="submission" date="2019-10" db="EMBL/GenBank/DDBJ databases">
        <title>A soil myxobacterium in the family Polyangiaceae.</title>
        <authorList>
            <person name="Li Y."/>
            <person name="Wang J."/>
        </authorList>
    </citation>
    <scope>NUCLEOTIDE SEQUENCE [LARGE SCALE GENOMIC DNA]</scope>
    <source>
        <strain evidence="3 4">DSM 14734</strain>
    </source>
</reference>
<dbReference type="RefSeq" id="WP_338046442.1">
    <property type="nucleotide sequence ID" value="NZ_WJIE01000005.1"/>
</dbReference>
<evidence type="ECO:0000256" key="1">
    <source>
        <dbReference type="SAM" id="MobiDB-lite"/>
    </source>
</evidence>
<name>A0A6N7PTK3_9BACT</name>
<dbReference type="InterPro" id="IPR012349">
    <property type="entry name" value="Split_barrel_FMN-bd"/>
</dbReference>
<evidence type="ECO:0000313" key="4">
    <source>
        <dbReference type="Proteomes" id="UP000440224"/>
    </source>
</evidence>
<dbReference type="Pfam" id="PF01243">
    <property type="entry name" value="PNPOx_N"/>
    <property type="match status" value="1"/>
</dbReference>
<dbReference type="InterPro" id="IPR011576">
    <property type="entry name" value="Pyridox_Oxase_N"/>
</dbReference>
<dbReference type="SUPFAM" id="SSF50475">
    <property type="entry name" value="FMN-binding split barrel"/>
    <property type="match status" value="1"/>
</dbReference>
<feature type="domain" description="Pyridoxamine 5'-phosphate oxidase N-terminal" evidence="2">
    <location>
        <begin position="8"/>
        <end position="132"/>
    </location>
</feature>
<evidence type="ECO:0000313" key="3">
    <source>
        <dbReference type="EMBL" id="MRG93760.1"/>
    </source>
</evidence>
<keyword evidence="4" id="KW-1185">Reference proteome</keyword>
<feature type="region of interest" description="Disordered" evidence="1">
    <location>
        <begin position="164"/>
        <end position="186"/>
    </location>
</feature>
<proteinExistence type="predicted"/>
<evidence type="ECO:0000259" key="2">
    <source>
        <dbReference type="Pfam" id="PF01243"/>
    </source>
</evidence>
<dbReference type="PANTHER" id="PTHR39336">
    <property type="entry name" value="PYRIDOXAMINE PHOSPHATE OXIDASE FAMILY PROTEIN (AFU_ORTHOLOGUE AFUA_6G11440)"/>
    <property type="match status" value="1"/>
</dbReference>
<dbReference type="AlphaFoldDB" id="A0A6N7PTK3"/>
<gene>
    <name evidence="3" type="ORF">GF068_17845</name>
</gene>
<dbReference type="Gene3D" id="2.30.110.10">
    <property type="entry name" value="Electron Transport, Fmn-binding Protein, Chain A"/>
    <property type="match status" value="1"/>
</dbReference>
<organism evidence="3 4">
    <name type="scientific">Polyangium spumosum</name>
    <dbReference type="NCBI Taxonomy" id="889282"/>
    <lineage>
        <taxon>Bacteria</taxon>
        <taxon>Pseudomonadati</taxon>
        <taxon>Myxococcota</taxon>
        <taxon>Polyangia</taxon>
        <taxon>Polyangiales</taxon>
        <taxon>Polyangiaceae</taxon>
        <taxon>Polyangium</taxon>
    </lineage>
</organism>
<dbReference type="Proteomes" id="UP000440224">
    <property type="component" value="Unassembled WGS sequence"/>
</dbReference>
<protein>
    <submittedName>
        <fullName evidence="3">Pyridoxamine 5'-phosphate oxidase family protein</fullName>
    </submittedName>
</protein>
<comment type="caution">
    <text evidence="3">The sequence shown here is derived from an EMBL/GenBank/DDBJ whole genome shotgun (WGS) entry which is preliminary data.</text>
</comment>
<accession>A0A6N7PTK3</accession>
<dbReference type="EMBL" id="WJIE01000005">
    <property type="protein sequence ID" value="MRG93760.1"/>
    <property type="molecule type" value="Genomic_DNA"/>
</dbReference>
<dbReference type="PANTHER" id="PTHR39336:SF1">
    <property type="entry name" value="PYRIDOXAMINE PHOSPHATE OXIDASE FAMILY PROTEIN (AFU_ORTHOLOGUE AFUA_6G11440)"/>
    <property type="match status" value="1"/>
</dbReference>
<sequence length="186" mass="20505">MGKLYDTLDDDLVDFIGRQHVFFVATAPLAGDGFVNVSPKGYDTLRVLGPRTLGYLDFVGSGVETIAHARENGRIVLMFCAFDGPPRILRIHGRAEAFEPGDAGFSALREHFGPPRPGERAILRVEATRISTACGYAVPLYDFVEDRPQLVDWAERKGPEALSEYMDTRNATSLDGLPGLTPRRPR</sequence>